<dbReference type="GO" id="GO:0005886">
    <property type="term" value="C:plasma membrane"/>
    <property type="evidence" value="ECO:0007669"/>
    <property type="project" value="TreeGrafter"/>
</dbReference>
<feature type="compositionally biased region" description="Acidic residues" evidence="7">
    <location>
        <begin position="641"/>
        <end position="654"/>
    </location>
</feature>
<feature type="compositionally biased region" description="Basic residues" evidence="7">
    <location>
        <begin position="1450"/>
        <end position="1461"/>
    </location>
</feature>
<dbReference type="EMBL" id="VDEP01000339">
    <property type="protein sequence ID" value="KAA1100892.1"/>
    <property type="molecule type" value="Genomic_DNA"/>
</dbReference>
<evidence type="ECO:0000256" key="8">
    <source>
        <dbReference type="SAM" id="Phobius"/>
    </source>
</evidence>
<name>A0A5B0PJB3_PUCGR</name>
<proteinExistence type="predicted"/>
<dbReference type="PROSITE" id="PS50108">
    <property type="entry name" value="CRIB"/>
    <property type="match status" value="1"/>
</dbReference>
<dbReference type="Proteomes" id="UP000325313">
    <property type="component" value="Unassembled WGS sequence"/>
</dbReference>
<evidence type="ECO:0000256" key="4">
    <source>
        <dbReference type="ARBA" id="ARBA00022741"/>
    </source>
</evidence>
<dbReference type="InterPro" id="IPR000095">
    <property type="entry name" value="CRIB_dom"/>
</dbReference>
<dbReference type="InterPro" id="IPR045122">
    <property type="entry name" value="Csc1-like"/>
</dbReference>
<feature type="region of interest" description="Disordered" evidence="7">
    <location>
        <begin position="254"/>
        <end position="284"/>
    </location>
</feature>
<accession>A0A5B0PJB3</accession>
<feature type="region of interest" description="Disordered" evidence="7">
    <location>
        <begin position="640"/>
        <end position="661"/>
    </location>
</feature>
<dbReference type="Pfam" id="PF00786">
    <property type="entry name" value="PBD"/>
    <property type="match status" value="1"/>
</dbReference>
<dbReference type="InterPro" id="IPR027815">
    <property type="entry name" value="CSC1/OSCA1-like_cyt"/>
</dbReference>
<evidence type="ECO:0000256" key="6">
    <source>
        <dbReference type="ARBA" id="ARBA00022840"/>
    </source>
</evidence>
<dbReference type="InterPro" id="IPR033923">
    <property type="entry name" value="PAK_BD"/>
</dbReference>
<feature type="region of interest" description="Disordered" evidence="7">
    <location>
        <begin position="1473"/>
        <end position="1495"/>
    </location>
</feature>
<feature type="compositionally biased region" description="Polar residues" evidence="7">
    <location>
        <begin position="1475"/>
        <end position="1495"/>
    </location>
</feature>
<dbReference type="GO" id="GO:0004674">
    <property type="term" value="F:protein serine/threonine kinase activity"/>
    <property type="evidence" value="ECO:0007669"/>
    <property type="project" value="UniProtKB-KW"/>
</dbReference>
<dbReference type="InterPro" id="IPR003864">
    <property type="entry name" value="CSC1/OSCA1-like_7TM"/>
</dbReference>
<feature type="transmembrane region" description="Helical" evidence="8">
    <location>
        <begin position="833"/>
        <end position="853"/>
    </location>
</feature>
<dbReference type="PANTHER" id="PTHR13018:SF5">
    <property type="entry name" value="RE44586P"/>
    <property type="match status" value="1"/>
</dbReference>
<feature type="region of interest" description="Disordered" evidence="7">
    <location>
        <begin position="1431"/>
        <end position="1461"/>
    </location>
</feature>
<evidence type="ECO:0000256" key="2">
    <source>
        <dbReference type="ARBA" id="ARBA00022527"/>
    </source>
</evidence>
<gene>
    <name evidence="10" type="ORF">PGTUg99_032368</name>
</gene>
<keyword evidence="8" id="KW-1133">Transmembrane helix</keyword>
<evidence type="ECO:0000256" key="5">
    <source>
        <dbReference type="ARBA" id="ARBA00022777"/>
    </source>
</evidence>
<dbReference type="GO" id="GO:0005227">
    <property type="term" value="F:calcium-activated cation channel activity"/>
    <property type="evidence" value="ECO:0007669"/>
    <property type="project" value="InterPro"/>
</dbReference>
<evidence type="ECO:0000256" key="7">
    <source>
        <dbReference type="SAM" id="MobiDB-lite"/>
    </source>
</evidence>
<sequence>MVKDGELREHLSECMEEVFDAAKKIFGITSFPAEFASIERILKSTERAGKRATIKPSIETTIKSVFGGFVSSVNDLLSNQKKVEVSAPYNPVHLTHVGFNSNTGEFTGLPKEWQIRLQESGTTKVNGELQFDDVWQKFGHVAEADLHQPLKDPSGVVFQNPRSAPAPPPPSRPNLALCSQTTLPPTGLTSASSMSRRPSDSNGPVTSPVQLTSSKSFTGRPSKSKAQPNSLDAPSIHAQPFPAKLNNTVAKEIPIPQRPAPPKPLSSSKLGKSSSTVIPTNTTDHRAKQTTDDFAHHQLGGEVRFPFGEDEELGDYITGIGDLNNAFDGPSVQPQSTNLSTDHNPDHPDVTKPSNEQADQPPKPSLKSHKQDLNMRLRRFEPVPPSNHFSLISPFLDHLPHQPSFGFIDLIELLINFDHSIIPIVTIHLIPSLLITDPFDHTTDSQVILQHLSFVTSQSSDATNSTTMEDSLRLVASFSRQETYEEGTATVIEQLQAWDVRFQLLSLSTGFLSLESINDLCNHSINAATDTVSAQFSMIHTVYRICGSVDSIDPSSSAPPNLLRGPVGWVFNRVGHQKLLIDKESSSSSTEPIEHQSSSLIRVCKLIPQWRVREGCFLVFVEKRNRPTRLFKAADPLEGSEAVDDDDYDEQGEGEGDKGGEYECWVLDGHDLSTLAVKALPRLDQGELEQVSLSYHGIWACTLDQHGKVRASPLVRSIIESRLTTSLDYLPLLLQVPSRVRRRLLGGLRETMSSPPIIPSFATSASSSPIYIRRGFDFDPYLASSFSLSEGVPPDPPSPKLLRSLGEHVAQPLNFLFSDDKYNWPNFTKNVTLYHYVHLGFTYFFSLLLLRFLKITYLRFIDTKPIFSLAHHSSSVNVVRDVSGLVPLLSQRTKALINLEEAWAKWLGNPVRGEAALNYHPEEELARIVYHPRDDQTPNNDLTSSSNHNTSPRSPENPQDPTPFPVQPTLPHPSLKQLSTLPALLADDLVRRRRKGKFRCHSIGFVTFKIFMDAQTLCQVNHWPKPGQAIISLAPEPRDIYWPNLTIPQWSLKVRNAIALLSIAALYGFWATPVTFLANWMSYDTLVSLLSPKLIQWIEKSPTIKALIQNSLPTLAIIIFNALLPLLLDWLSTMQGFKAKSLIEYSLMKKYHLFLLITVFFIFVAVSTVSLLGDLRDNPAQFIDKIASSLPGARDFFISYLMLQSLAIIPLQLLQLPGQLSRFFYRLFSGLHTPRRHSELKNMHLEVLSLGTIYPQALLVFTISSSDWNWFMVDIHNSPVYLRKEDEDDGLGEEDRIESTLRPSPSHRTKFLSASRLRKSSVTQSQTNLNVKRYNHKDETLFIPGETEFTDNNEPPMSTVYWGILDTGTNCYAHPAISGRMPLPQLPVIRGLASNKANDAQPGKKQFELPQYWVPSNDPKRSSAQSLRTLGKFSRRRQASEHSGENGGLQRRRSESRKRTTMLKTLRPVPVRLNKTASRAKTANESTLPLVQSTL</sequence>
<feature type="region of interest" description="Disordered" evidence="7">
    <location>
        <begin position="325"/>
        <end position="369"/>
    </location>
</feature>
<dbReference type="SMART" id="SM00285">
    <property type="entry name" value="PBD"/>
    <property type="match status" value="1"/>
</dbReference>
<feature type="compositionally biased region" description="Polar residues" evidence="7">
    <location>
        <begin position="332"/>
        <end position="342"/>
    </location>
</feature>
<dbReference type="PANTHER" id="PTHR13018">
    <property type="entry name" value="PROBABLE MEMBRANE PROTEIN DUF221-RELATED"/>
    <property type="match status" value="1"/>
</dbReference>
<dbReference type="CDD" id="cd01093">
    <property type="entry name" value="CRIB_PAK_like"/>
    <property type="match status" value="1"/>
</dbReference>
<dbReference type="InterPro" id="IPR036936">
    <property type="entry name" value="CRIB_dom_sf"/>
</dbReference>
<dbReference type="Pfam" id="PF02714">
    <property type="entry name" value="RSN1_7TM"/>
    <property type="match status" value="1"/>
</dbReference>
<evidence type="ECO:0000313" key="10">
    <source>
        <dbReference type="EMBL" id="KAA1100892.1"/>
    </source>
</evidence>
<feature type="transmembrane region" description="Helical" evidence="8">
    <location>
        <begin position="1112"/>
        <end position="1131"/>
    </location>
</feature>
<reference evidence="10 11" key="1">
    <citation type="submission" date="2019-05" db="EMBL/GenBank/DDBJ databases">
        <title>Emergence of the Ug99 lineage of the wheat stem rust pathogen through somatic hybridization.</title>
        <authorList>
            <person name="Li F."/>
            <person name="Upadhyaya N.M."/>
            <person name="Sperschneider J."/>
            <person name="Matny O."/>
            <person name="Nguyen-Phuc H."/>
            <person name="Mago R."/>
            <person name="Raley C."/>
            <person name="Miller M.E."/>
            <person name="Silverstein K.A.T."/>
            <person name="Henningsen E."/>
            <person name="Hirsch C.D."/>
            <person name="Visser B."/>
            <person name="Pretorius Z.A."/>
            <person name="Steffenson B.J."/>
            <person name="Schwessinger B."/>
            <person name="Dodds P.N."/>
            <person name="Figueroa M."/>
        </authorList>
    </citation>
    <scope>NUCLEOTIDE SEQUENCE [LARGE SCALE GENOMIC DNA]</scope>
    <source>
        <strain evidence="10 11">Ug99</strain>
    </source>
</reference>
<protein>
    <recommendedName>
        <fullName evidence="1">non-specific serine/threonine protein kinase</fullName>
        <ecNumber evidence="1">2.7.11.1</ecNumber>
    </recommendedName>
</protein>
<feature type="transmembrane region" description="Helical" evidence="8">
    <location>
        <begin position="1151"/>
        <end position="1172"/>
    </location>
</feature>
<organism evidence="10 11">
    <name type="scientific">Puccinia graminis f. sp. tritici</name>
    <dbReference type="NCBI Taxonomy" id="56615"/>
    <lineage>
        <taxon>Eukaryota</taxon>
        <taxon>Fungi</taxon>
        <taxon>Dikarya</taxon>
        <taxon>Basidiomycota</taxon>
        <taxon>Pucciniomycotina</taxon>
        <taxon>Pucciniomycetes</taxon>
        <taxon>Pucciniales</taxon>
        <taxon>Pucciniaceae</taxon>
        <taxon>Puccinia</taxon>
    </lineage>
</organism>
<evidence type="ECO:0000259" key="9">
    <source>
        <dbReference type="PROSITE" id="PS50108"/>
    </source>
</evidence>
<keyword evidence="8" id="KW-0812">Transmembrane</keyword>
<feature type="domain" description="CRIB" evidence="9">
    <location>
        <begin position="85"/>
        <end position="98"/>
    </location>
</feature>
<feature type="transmembrane region" description="Helical" evidence="8">
    <location>
        <begin position="1057"/>
        <end position="1081"/>
    </location>
</feature>
<keyword evidence="5" id="KW-0418">Kinase</keyword>
<feature type="region of interest" description="Disordered" evidence="7">
    <location>
        <begin position="151"/>
        <end position="239"/>
    </location>
</feature>
<feature type="compositionally biased region" description="Polar residues" evidence="7">
    <location>
        <begin position="937"/>
        <end position="957"/>
    </location>
</feature>
<evidence type="ECO:0000256" key="1">
    <source>
        <dbReference type="ARBA" id="ARBA00012513"/>
    </source>
</evidence>
<feature type="compositionally biased region" description="Pro residues" evidence="7">
    <location>
        <begin position="958"/>
        <end position="971"/>
    </location>
</feature>
<evidence type="ECO:0000313" key="11">
    <source>
        <dbReference type="Proteomes" id="UP000325313"/>
    </source>
</evidence>
<dbReference type="EC" id="2.7.11.1" evidence="1"/>
<evidence type="ECO:0000256" key="3">
    <source>
        <dbReference type="ARBA" id="ARBA00022679"/>
    </source>
</evidence>
<keyword evidence="3" id="KW-0808">Transferase</keyword>
<dbReference type="Gene3D" id="3.90.810.10">
    <property type="entry name" value="CRIB domain"/>
    <property type="match status" value="1"/>
</dbReference>
<feature type="compositionally biased region" description="Polar residues" evidence="7">
    <location>
        <begin position="202"/>
        <end position="232"/>
    </location>
</feature>
<feature type="compositionally biased region" description="Low complexity" evidence="7">
    <location>
        <begin position="265"/>
        <end position="275"/>
    </location>
</feature>
<keyword evidence="2" id="KW-0723">Serine/threonine-protein kinase</keyword>
<keyword evidence="4" id="KW-0547">Nucleotide-binding</keyword>
<feature type="compositionally biased region" description="Polar residues" evidence="7">
    <location>
        <begin position="177"/>
        <end position="189"/>
    </location>
</feature>
<keyword evidence="8" id="KW-0472">Membrane</keyword>
<feature type="region of interest" description="Disordered" evidence="7">
    <location>
        <begin position="932"/>
        <end position="974"/>
    </location>
</feature>
<keyword evidence="6" id="KW-0067">ATP-binding</keyword>
<dbReference type="Pfam" id="PF14703">
    <property type="entry name" value="PHM7_cyt"/>
    <property type="match status" value="1"/>
</dbReference>
<dbReference type="GO" id="GO:0005524">
    <property type="term" value="F:ATP binding"/>
    <property type="evidence" value="ECO:0007669"/>
    <property type="project" value="UniProtKB-KW"/>
</dbReference>
<comment type="caution">
    <text evidence="10">The sequence shown here is derived from an EMBL/GenBank/DDBJ whole genome shotgun (WGS) entry which is preliminary data.</text>
</comment>